<dbReference type="RefSeq" id="WP_276303018.1">
    <property type="nucleotide sequence ID" value="NZ_CP119992.1"/>
</dbReference>
<sequence>MTTSGNEQFDRVLLDLNAVVIAILRDHPGHEYLFPPVERGFEAESSLLVFDYYPLRAQYLLTKRYRVETHRARTAVQRFVRQPIQFVAADRETILEAYEVSAERNHDVYDCFLVALARHHEADAILTTDTDFEELCRGEPFAYFNPVPEDILERFADAS</sequence>
<dbReference type="SUPFAM" id="SSF88723">
    <property type="entry name" value="PIN domain-like"/>
    <property type="match status" value="1"/>
</dbReference>
<dbReference type="EMBL" id="JBHTBF010000002">
    <property type="protein sequence ID" value="MFC7317741.1"/>
    <property type="molecule type" value="Genomic_DNA"/>
</dbReference>
<dbReference type="Proteomes" id="UP001596547">
    <property type="component" value="Unassembled WGS sequence"/>
</dbReference>
<evidence type="ECO:0000313" key="2">
    <source>
        <dbReference type="EMBL" id="MFC7317741.1"/>
    </source>
</evidence>
<dbReference type="AlphaFoldDB" id="A0ABD6AC34"/>
<name>A0ABD6AC34_9EURY</name>
<evidence type="ECO:0000313" key="3">
    <source>
        <dbReference type="Proteomes" id="UP001596547"/>
    </source>
</evidence>
<organism evidence="2 3">
    <name type="scientific">Halomarina halobia</name>
    <dbReference type="NCBI Taxonomy" id="3033386"/>
    <lineage>
        <taxon>Archaea</taxon>
        <taxon>Methanobacteriati</taxon>
        <taxon>Methanobacteriota</taxon>
        <taxon>Stenosarchaea group</taxon>
        <taxon>Halobacteria</taxon>
        <taxon>Halobacteriales</taxon>
        <taxon>Natronomonadaceae</taxon>
        <taxon>Halomarina</taxon>
    </lineage>
</organism>
<proteinExistence type="predicted"/>
<dbReference type="GeneID" id="79315576"/>
<dbReference type="InterPro" id="IPR029060">
    <property type="entry name" value="PIN-like_dom_sf"/>
</dbReference>
<feature type="domain" description="PIN" evidence="1">
    <location>
        <begin position="19"/>
        <end position="136"/>
    </location>
</feature>
<comment type="caution">
    <text evidence="2">The sequence shown here is derived from an EMBL/GenBank/DDBJ whole genome shotgun (WGS) entry which is preliminary data.</text>
</comment>
<protein>
    <submittedName>
        <fullName evidence="2">Type II toxin-antitoxin system VapC family toxin</fullName>
    </submittedName>
</protein>
<keyword evidence="3" id="KW-1185">Reference proteome</keyword>
<accession>A0ABD6AC34</accession>
<dbReference type="Pfam" id="PF01850">
    <property type="entry name" value="PIN"/>
    <property type="match status" value="1"/>
</dbReference>
<reference evidence="2 3" key="1">
    <citation type="journal article" date="2019" name="Int. J. Syst. Evol. Microbiol.">
        <title>The Global Catalogue of Microorganisms (GCM) 10K type strain sequencing project: providing services to taxonomists for standard genome sequencing and annotation.</title>
        <authorList>
            <consortium name="The Broad Institute Genomics Platform"/>
            <consortium name="The Broad Institute Genome Sequencing Center for Infectious Disease"/>
            <person name="Wu L."/>
            <person name="Ma J."/>
        </authorList>
    </citation>
    <scope>NUCLEOTIDE SEQUENCE [LARGE SCALE GENOMIC DNA]</scope>
    <source>
        <strain evidence="2 3">PSR21</strain>
    </source>
</reference>
<evidence type="ECO:0000259" key="1">
    <source>
        <dbReference type="Pfam" id="PF01850"/>
    </source>
</evidence>
<dbReference type="InterPro" id="IPR002716">
    <property type="entry name" value="PIN_dom"/>
</dbReference>
<gene>
    <name evidence="2" type="ORF">ACFQPE_13230</name>
</gene>
<dbReference type="Gene3D" id="3.40.50.1010">
    <property type="entry name" value="5'-nuclease"/>
    <property type="match status" value="1"/>
</dbReference>